<dbReference type="Gene3D" id="3.40.710.10">
    <property type="entry name" value="DD-peptidase/beta-lactamase superfamily"/>
    <property type="match status" value="1"/>
</dbReference>
<evidence type="ECO:0000313" key="4">
    <source>
        <dbReference type="Proteomes" id="UP000487117"/>
    </source>
</evidence>
<name>A0A7V8FJV6_STEMA</name>
<accession>A0A7V8FJV6</accession>
<keyword evidence="1" id="KW-0732">Signal</keyword>
<reference evidence="4" key="1">
    <citation type="journal article" date="2020" name="MBio">
        <title>Horizontal gene transfer to a defensive symbiont with a reduced genome amongst a multipartite beetle microbiome.</title>
        <authorList>
            <person name="Waterworth S.C."/>
            <person name="Florez L.V."/>
            <person name="Rees E.R."/>
            <person name="Hertweck C."/>
            <person name="Kaltenpoth M."/>
            <person name="Kwan J.C."/>
        </authorList>
    </citation>
    <scope>NUCLEOTIDE SEQUENCE [LARGE SCALE GENOMIC DNA]</scope>
</reference>
<gene>
    <name evidence="3" type="primary">flp_2</name>
    <name evidence="3" type="ORF">GAK31_00710</name>
</gene>
<dbReference type="AlphaFoldDB" id="A0A7V8FJV6"/>
<dbReference type="InterPro" id="IPR012338">
    <property type="entry name" value="Beta-lactam/transpept-like"/>
</dbReference>
<evidence type="ECO:0000256" key="1">
    <source>
        <dbReference type="SAM" id="SignalP"/>
    </source>
</evidence>
<dbReference type="EMBL" id="WNDS01000001">
    <property type="protein sequence ID" value="KAF1017445.1"/>
    <property type="molecule type" value="Genomic_DNA"/>
</dbReference>
<protein>
    <submittedName>
        <fullName evidence="3">Protein flp</fullName>
    </submittedName>
</protein>
<dbReference type="Proteomes" id="UP000487117">
    <property type="component" value="Unassembled WGS sequence"/>
</dbReference>
<feature type="signal peptide" evidence="1">
    <location>
        <begin position="1"/>
        <end position="21"/>
    </location>
</feature>
<dbReference type="InterPro" id="IPR050491">
    <property type="entry name" value="AmpC-like"/>
</dbReference>
<feature type="domain" description="Beta-lactamase-related" evidence="2">
    <location>
        <begin position="55"/>
        <end position="214"/>
    </location>
</feature>
<evidence type="ECO:0000259" key="2">
    <source>
        <dbReference type="Pfam" id="PF00144"/>
    </source>
</evidence>
<sequence>MRSLSWLVALCCAVLPSYLLAAPPVPASTAPPPAAALTAEDAGTWLDGYLPYAIERGDIAGAAVTVVKDGQILVQRGYGFADVQNQRPVDPQRTLFRMASVSKLFTWTAVMQLVEAGKLDLDADINRYLDFKVPERGLPISLRQLMTHTAGFDANIKYMWTSEAVAEAGGIALGPYLKRYVPAQIYAPGTVPAYSNYGTSLAGYIVERVSGQPFVE</sequence>
<dbReference type="PANTHER" id="PTHR46825:SF9">
    <property type="entry name" value="BETA-LACTAMASE-RELATED DOMAIN-CONTAINING PROTEIN"/>
    <property type="match status" value="1"/>
</dbReference>
<dbReference type="PANTHER" id="PTHR46825">
    <property type="entry name" value="D-ALANYL-D-ALANINE-CARBOXYPEPTIDASE/ENDOPEPTIDASE AMPH"/>
    <property type="match status" value="1"/>
</dbReference>
<organism evidence="3 4">
    <name type="scientific">Stenotrophomonas maltophilia</name>
    <name type="common">Pseudomonas maltophilia</name>
    <name type="synonym">Xanthomonas maltophilia</name>
    <dbReference type="NCBI Taxonomy" id="40324"/>
    <lineage>
        <taxon>Bacteria</taxon>
        <taxon>Pseudomonadati</taxon>
        <taxon>Pseudomonadota</taxon>
        <taxon>Gammaproteobacteria</taxon>
        <taxon>Lysobacterales</taxon>
        <taxon>Lysobacteraceae</taxon>
        <taxon>Stenotrophomonas</taxon>
        <taxon>Stenotrophomonas maltophilia group</taxon>
    </lineage>
</organism>
<dbReference type="SUPFAM" id="SSF56601">
    <property type="entry name" value="beta-lactamase/transpeptidase-like"/>
    <property type="match status" value="1"/>
</dbReference>
<comment type="caution">
    <text evidence="3">The sequence shown here is derived from an EMBL/GenBank/DDBJ whole genome shotgun (WGS) entry which is preliminary data.</text>
</comment>
<evidence type="ECO:0000313" key="3">
    <source>
        <dbReference type="EMBL" id="KAF1017445.1"/>
    </source>
</evidence>
<proteinExistence type="predicted"/>
<feature type="chain" id="PRO_5031043682" evidence="1">
    <location>
        <begin position="22"/>
        <end position="216"/>
    </location>
</feature>
<dbReference type="Pfam" id="PF00144">
    <property type="entry name" value="Beta-lactamase"/>
    <property type="match status" value="1"/>
</dbReference>
<dbReference type="InterPro" id="IPR001466">
    <property type="entry name" value="Beta-lactam-related"/>
</dbReference>